<organism evidence="1 2">
    <name type="scientific">Enterococcus gallinarum</name>
    <dbReference type="NCBI Taxonomy" id="1353"/>
    <lineage>
        <taxon>Bacteria</taxon>
        <taxon>Bacillati</taxon>
        <taxon>Bacillota</taxon>
        <taxon>Bacilli</taxon>
        <taxon>Lactobacillales</taxon>
        <taxon>Enterococcaceae</taxon>
        <taxon>Enterococcus</taxon>
    </lineage>
</organism>
<proteinExistence type="predicted"/>
<evidence type="ECO:0000313" key="1">
    <source>
        <dbReference type="EMBL" id="MXS27203.1"/>
    </source>
</evidence>
<protein>
    <submittedName>
        <fullName evidence="1">Uncharacterized protein</fullName>
    </submittedName>
</protein>
<name>A0A6I4XI04_ENTGA</name>
<dbReference type="Proteomes" id="UP000439965">
    <property type="component" value="Unassembled WGS sequence"/>
</dbReference>
<dbReference type="EMBL" id="WVTI01000016">
    <property type="protein sequence ID" value="MXS27203.1"/>
    <property type="molecule type" value="Genomic_DNA"/>
</dbReference>
<evidence type="ECO:0000313" key="2">
    <source>
        <dbReference type="Proteomes" id="UP000439965"/>
    </source>
</evidence>
<sequence length="149" mass="16696">MKGGQKQMDAEKKTLYLTVGKEVSLSFTGNGEALQYIRLSVNKLAEIINNGLVDRQSIFEIDEVSLITKSNYKTVVQVVAGKQVLHGNTDHVDVVIDKDKTKQKSAGKDIFTNGDFLFIVDQEQHISKQELHTLNIKNSKSYLNEGDRL</sequence>
<dbReference type="AlphaFoldDB" id="A0A6I4XI04"/>
<accession>A0A6I4XI04</accession>
<reference evidence="1 2" key="1">
    <citation type="submission" date="2019-04" db="EMBL/GenBank/DDBJ databases">
        <title>Step-wise assembly of the neonatal virome modulated by breast feeding.</title>
        <authorList>
            <person name="Liang G."/>
            <person name="Bushman F."/>
        </authorList>
    </citation>
    <scope>NUCLEOTIDE SEQUENCE [LARGE SCALE GENOMIC DNA]</scope>
    <source>
        <strain evidence="1 2">E3404</strain>
    </source>
</reference>
<gene>
    <name evidence="1" type="ORF">GTI89_14170</name>
</gene>
<comment type="caution">
    <text evidence="1">The sequence shown here is derived from an EMBL/GenBank/DDBJ whole genome shotgun (WGS) entry which is preliminary data.</text>
</comment>
<dbReference type="InterPro" id="IPR038201">
    <property type="entry name" value="PrgU-like_sf"/>
</dbReference>
<dbReference type="Gene3D" id="2.40.450.10">
    <property type="entry name" value="PUA domain-like domain"/>
    <property type="match status" value="1"/>
</dbReference>